<dbReference type="SUPFAM" id="SSF103025">
    <property type="entry name" value="Folate-binding domain"/>
    <property type="match status" value="1"/>
</dbReference>
<dbReference type="OrthoDB" id="9774591at2"/>
<dbReference type="FunFam" id="3.30.70.1400:FF:000001">
    <property type="entry name" value="Aminomethyltransferase"/>
    <property type="match status" value="1"/>
</dbReference>
<dbReference type="SUPFAM" id="SSF101790">
    <property type="entry name" value="Aminomethyltransferase beta-barrel domain"/>
    <property type="match status" value="1"/>
</dbReference>
<evidence type="ECO:0000313" key="11">
    <source>
        <dbReference type="Proteomes" id="UP000217153"/>
    </source>
</evidence>
<dbReference type="Pfam" id="PF08669">
    <property type="entry name" value="GCV_T_C"/>
    <property type="match status" value="1"/>
</dbReference>
<comment type="catalytic activity">
    <reaction evidence="6">
        <text>N(6)-[(R)-S(8)-aminomethyldihydrolipoyl]-L-lysyl-[protein] + (6S)-5,6,7,8-tetrahydrofolate = N(6)-[(R)-dihydrolipoyl]-L-lysyl-[protein] + (6R)-5,10-methylene-5,6,7,8-tetrahydrofolate + NH4(+)</text>
        <dbReference type="Rhea" id="RHEA:16945"/>
        <dbReference type="Rhea" id="RHEA-COMP:10475"/>
        <dbReference type="Rhea" id="RHEA-COMP:10492"/>
        <dbReference type="ChEBI" id="CHEBI:15636"/>
        <dbReference type="ChEBI" id="CHEBI:28938"/>
        <dbReference type="ChEBI" id="CHEBI:57453"/>
        <dbReference type="ChEBI" id="CHEBI:83100"/>
        <dbReference type="ChEBI" id="CHEBI:83143"/>
        <dbReference type="EC" id="2.1.2.10"/>
    </reaction>
</comment>
<dbReference type="PANTHER" id="PTHR43757:SF2">
    <property type="entry name" value="AMINOMETHYLTRANSFERASE, MITOCHONDRIAL"/>
    <property type="match status" value="1"/>
</dbReference>
<dbReference type="GO" id="GO:0005960">
    <property type="term" value="C:glycine cleavage complex"/>
    <property type="evidence" value="ECO:0007669"/>
    <property type="project" value="InterPro"/>
</dbReference>
<dbReference type="GO" id="GO:0032259">
    <property type="term" value="P:methylation"/>
    <property type="evidence" value="ECO:0007669"/>
    <property type="project" value="UniProtKB-KW"/>
</dbReference>
<feature type="domain" description="GCVT N-terminal" evidence="8">
    <location>
        <begin position="7"/>
        <end position="261"/>
    </location>
</feature>
<comment type="similarity">
    <text evidence="1">Belongs to the GcvT family.</text>
</comment>
<organism evidence="10 11">
    <name type="scientific">Candidatus Nanopelagicus limnae</name>
    <dbReference type="NCBI Taxonomy" id="1884634"/>
    <lineage>
        <taxon>Bacteria</taxon>
        <taxon>Bacillati</taxon>
        <taxon>Actinomycetota</taxon>
        <taxon>Actinomycetes</taxon>
        <taxon>Candidatus Nanopelagicales</taxon>
        <taxon>Candidatus Nanopelagicaceae</taxon>
        <taxon>Candidatus Nanopelagicus</taxon>
    </lineage>
</organism>
<evidence type="ECO:0000259" key="8">
    <source>
        <dbReference type="Pfam" id="PF01571"/>
    </source>
</evidence>
<dbReference type="InterPro" id="IPR028896">
    <property type="entry name" value="GcvT/YgfZ/DmdA"/>
</dbReference>
<dbReference type="GO" id="GO:0005829">
    <property type="term" value="C:cytosol"/>
    <property type="evidence" value="ECO:0007669"/>
    <property type="project" value="TreeGrafter"/>
</dbReference>
<protein>
    <recommendedName>
        <fullName evidence="2">aminomethyltransferase</fullName>
        <ecNumber evidence="2">2.1.2.10</ecNumber>
    </recommendedName>
    <alternativeName>
        <fullName evidence="5">Glycine cleavage system T protein</fullName>
    </alternativeName>
</protein>
<gene>
    <name evidence="10" type="primary">gcvT</name>
    <name evidence="10" type="ORF">B1s21122_02710</name>
</gene>
<dbReference type="Gene3D" id="4.10.1250.10">
    <property type="entry name" value="Aminomethyltransferase fragment"/>
    <property type="match status" value="1"/>
</dbReference>
<dbReference type="RefSeq" id="WP_095680567.1">
    <property type="nucleotide sequence ID" value="NZ_CP016768.2"/>
</dbReference>
<dbReference type="KEGG" id="abam:B1s21122_02710"/>
<evidence type="ECO:0000256" key="4">
    <source>
        <dbReference type="ARBA" id="ARBA00022679"/>
    </source>
</evidence>
<evidence type="ECO:0000256" key="6">
    <source>
        <dbReference type="ARBA" id="ARBA00047665"/>
    </source>
</evidence>
<dbReference type="Gene3D" id="2.40.30.110">
    <property type="entry name" value="Aminomethyltransferase beta-barrel domains"/>
    <property type="match status" value="1"/>
</dbReference>
<dbReference type="Gene3D" id="3.30.70.1400">
    <property type="entry name" value="Aminomethyltransferase beta-barrel domains"/>
    <property type="match status" value="1"/>
</dbReference>
<feature type="domain" description="Aminomethyltransferase C-terminal" evidence="9">
    <location>
        <begin position="290"/>
        <end position="357"/>
    </location>
</feature>
<dbReference type="NCBIfam" id="NF001567">
    <property type="entry name" value="PRK00389.1"/>
    <property type="match status" value="1"/>
</dbReference>
<dbReference type="InterPro" id="IPR029043">
    <property type="entry name" value="GcvT/YgfZ_C"/>
</dbReference>
<evidence type="ECO:0000313" key="10">
    <source>
        <dbReference type="EMBL" id="ASY09263.1"/>
    </source>
</evidence>
<proteinExistence type="inferred from homology"/>
<dbReference type="GO" id="GO:0008168">
    <property type="term" value="F:methyltransferase activity"/>
    <property type="evidence" value="ECO:0007669"/>
    <property type="project" value="UniProtKB-KW"/>
</dbReference>
<dbReference type="Gene3D" id="3.30.1360.120">
    <property type="entry name" value="Probable tRNA modification gtpase trme, domain 1"/>
    <property type="match status" value="1"/>
</dbReference>
<dbReference type="EC" id="2.1.2.10" evidence="2"/>
<dbReference type="GO" id="GO:0008483">
    <property type="term" value="F:transaminase activity"/>
    <property type="evidence" value="ECO:0007669"/>
    <property type="project" value="UniProtKB-KW"/>
</dbReference>
<dbReference type="InterPro" id="IPR027266">
    <property type="entry name" value="TrmE/GcvT-like"/>
</dbReference>
<evidence type="ECO:0000256" key="7">
    <source>
        <dbReference type="PIRSR" id="PIRSR006487-1"/>
    </source>
</evidence>
<name>A0A249JXK5_9ACTN</name>
<dbReference type="PIRSF" id="PIRSF006487">
    <property type="entry name" value="GcvT"/>
    <property type="match status" value="1"/>
</dbReference>
<dbReference type="PANTHER" id="PTHR43757">
    <property type="entry name" value="AMINOMETHYLTRANSFERASE"/>
    <property type="match status" value="1"/>
</dbReference>
<dbReference type="GO" id="GO:0006546">
    <property type="term" value="P:glycine catabolic process"/>
    <property type="evidence" value="ECO:0007669"/>
    <property type="project" value="InterPro"/>
</dbReference>
<sequence length="362" mass="39001">MNQSPLADSHLALNAKMADFGGWLMPIEYPQTGAIAEYTAVRQHVGIFDVSHLGKISVIGEGSVDFINKMVTNDLTKIATGQAQYTLLCNEDGGVVDDLIIYRNSDSDLFLIPNASNTTAVFEILNSNCPAGIKVTNLHNDYAVLAVQGPDSAKVLSKVGIVTDLDYMSFVHTKIDNCPVILCRTGYTGEFGFEIIPAWKDAQQVWDKLVLAIGELSGAICGLGARDLLRTEMGYPLHGHELSLTITPVEAGASWAVGWGKEVFRGRDVLLKQKESGSKLKLKAIVATDRGIPRKDMQVKDLTGQLIGVVTSGTFSPALKKGIGLALIDSNVKKDDQVVIDIRGNDSTFTVVSLPLVASKVR</sequence>
<dbReference type="InterPro" id="IPR006223">
    <property type="entry name" value="GcvT"/>
</dbReference>
<accession>A0A249JXK5</accession>
<evidence type="ECO:0000259" key="9">
    <source>
        <dbReference type="Pfam" id="PF08669"/>
    </source>
</evidence>
<dbReference type="InterPro" id="IPR013977">
    <property type="entry name" value="GcvT_C"/>
</dbReference>
<dbReference type="NCBIfam" id="TIGR00528">
    <property type="entry name" value="gcvT"/>
    <property type="match status" value="1"/>
</dbReference>
<evidence type="ECO:0000256" key="5">
    <source>
        <dbReference type="ARBA" id="ARBA00031395"/>
    </source>
</evidence>
<evidence type="ECO:0000256" key="2">
    <source>
        <dbReference type="ARBA" id="ARBA00012616"/>
    </source>
</evidence>
<feature type="binding site" evidence="7">
    <location>
        <position position="194"/>
    </location>
    <ligand>
        <name>substrate</name>
    </ligand>
</feature>
<evidence type="ECO:0000256" key="3">
    <source>
        <dbReference type="ARBA" id="ARBA00022576"/>
    </source>
</evidence>
<dbReference type="Proteomes" id="UP000217153">
    <property type="component" value="Chromosome"/>
</dbReference>
<reference evidence="11" key="1">
    <citation type="submission" date="2016-10" db="EMBL/GenBank/DDBJ databases">
        <title>High microdiversification within the ubiquitous acI lineage of Actinobacteria.</title>
        <authorList>
            <person name="Neuenschwander S.M."/>
            <person name="Salcher M."/>
            <person name="Ghai R."/>
            <person name="Pernthaler J."/>
        </authorList>
    </citation>
    <scope>NUCLEOTIDE SEQUENCE [LARGE SCALE GENOMIC DNA]</scope>
</reference>
<keyword evidence="11" id="KW-1185">Reference proteome</keyword>
<evidence type="ECO:0000256" key="1">
    <source>
        <dbReference type="ARBA" id="ARBA00008609"/>
    </source>
</evidence>
<dbReference type="AlphaFoldDB" id="A0A249JXK5"/>
<dbReference type="GO" id="GO:0004047">
    <property type="term" value="F:aminomethyltransferase activity"/>
    <property type="evidence" value="ECO:0007669"/>
    <property type="project" value="UniProtKB-EC"/>
</dbReference>
<dbReference type="Pfam" id="PF01571">
    <property type="entry name" value="GCV_T"/>
    <property type="match status" value="1"/>
</dbReference>
<keyword evidence="10" id="KW-0489">Methyltransferase</keyword>
<dbReference type="InterPro" id="IPR006222">
    <property type="entry name" value="GCVT_N"/>
</dbReference>
<keyword evidence="4 10" id="KW-0808">Transferase</keyword>
<keyword evidence="3" id="KW-0032">Aminotransferase</keyword>
<dbReference type="EMBL" id="CP016768">
    <property type="protein sequence ID" value="ASY09263.1"/>
    <property type="molecule type" value="Genomic_DNA"/>
</dbReference>